<evidence type="ECO:0000256" key="4">
    <source>
        <dbReference type="ARBA" id="ARBA00022679"/>
    </source>
</evidence>
<evidence type="ECO:0000256" key="7">
    <source>
        <dbReference type="RuleBase" id="RU365103"/>
    </source>
</evidence>
<comment type="caution">
    <text evidence="9">The sequence shown here is derived from an EMBL/GenBank/DDBJ whole genome shotgun (WGS) entry which is preliminary data.</text>
</comment>
<dbReference type="EC" id="2.4.99.12" evidence="2 7"/>
<keyword evidence="7" id="KW-0472">Membrane</keyword>
<proteinExistence type="inferred from homology"/>
<protein>
    <recommendedName>
        <fullName evidence="3 7">3-deoxy-D-manno-octulosonic acid transferase</fullName>
        <shortName evidence="7">Kdo transferase</shortName>
        <ecNumber evidence="2 7">2.4.99.12</ecNumber>
    </recommendedName>
    <alternativeName>
        <fullName evidence="5 7">Lipid IV(A) 3-deoxy-D-manno-octulosonic acid transferase</fullName>
    </alternativeName>
</protein>
<dbReference type="RefSeq" id="WP_405337804.1">
    <property type="nucleotide sequence ID" value="NZ_JBANFI010000002.1"/>
</dbReference>
<gene>
    <name evidence="9" type="primary">waaA</name>
    <name evidence="9" type="ORF">V6U78_04670</name>
</gene>
<comment type="function">
    <text evidence="7">Involved in lipopolysaccharide (LPS) biosynthesis. Catalyzes the transfer of 3-deoxy-D-manno-octulosonate (Kdo) residue(s) from CMP-Kdo to lipid IV(A), the tetraacyldisaccharide-1,4'-bisphosphate precursor of lipid A.</text>
</comment>
<dbReference type="PANTHER" id="PTHR42755:SF1">
    <property type="entry name" value="3-DEOXY-D-MANNO-OCTULOSONIC ACID TRANSFERASE, MITOCHONDRIAL-RELATED"/>
    <property type="match status" value="1"/>
</dbReference>
<dbReference type="NCBIfam" id="NF004388">
    <property type="entry name" value="PRK05749.1-4"/>
    <property type="match status" value="1"/>
</dbReference>
<dbReference type="Gene3D" id="3.40.50.11720">
    <property type="entry name" value="3-Deoxy-D-manno-octulosonic-acid transferase, N-terminal domain"/>
    <property type="match status" value="1"/>
</dbReference>
<dbReference type="SUPFAM" id="SSF53756">
    <property type="entry name" value="UDP-Glycosyltransferase/glycogen phosphorylase"/>
    <property type="match status" value="1"/>
</dbReference>
<evidence type="ECO:0000256" key="3">
    <source>
        <dbReference type="ARBA" id="ARBA00019077"/>
    </source>
</evidence>
<keyword evidence="10" id="KW-1185">Reference proteome</keyword>
<evidence type="ECO:0000313" key="9">
    <source>
        <dbReference type="EMBL" id="MFK7160327.1"/>
    </source>
</evidence>
<dbReference type="PANTHER" id="PTHR42755">
    <property type="entry name" value="3-DEOXY-MANNO-OCTULOSONATE CYTIDYLYLTRANSFERASE"/>
    <property type="match status" value="1"/>
</dbReference>
<dbReference type="Pfam" id="PF04413">
    <property type="entry name" value="Glycos_transf_N"/>
    <property type="match status" value="1"/>
</dbReference>
<sequence>MKKSPPARMSLARGLYSGLLCLLTPWAQRRLAKEKVNAFSAYQRRGEVSPSERSVIWAHCASVGEVLAAEPFLKALLLRYPRHQLVVTTMTATGAAQVRARLPDARHYLLPLDLPWYAERFIDTLQPEAGVVFETELWPNLLASCRRRRIPLLLANARLSASAMRGYRKIRPLVKEALSAFSLITAKAEEDAARLLALGAEKDRLQVTGSIKYDLQLPEDLPAQASAWRAALGERRVWIAASTHQGEDQPLLAAHQQLLAQDPSCLLLLVPRHPQRFDQVAELIAQQGLSYLRRSSQQPVTPETQVYLVDTLGELLFFYAVADLAVVAGSFADIGGHNLLEPAAVGTPVISGPVLHNFAEIAAALTEVDGRVEVDSASALPAVLAGFWADPAACQRQAEAARQVVLANQGALARQLEAFAHLLPPETSAERETLSPCS</sequence>
<evidence type="ECO:0000256" key="1">
    <source>
        <dbReference type="ARBA" id="ARBA00004713"/>
    </source>
</evidence>
<evidence type="ECO:0000259" key="8">
    <source>
        <dbReference type="Pfam" id="PF04413"/>
    </source>
</evidence>
<dbReference type="Proteomes" id="UP001621714">
    <property type="component" value="Unassembled WGS sequence"/>
</dbReference>
<feature type="domain" description="3-deoxy-D-manno-octulosonic-acid transferase N-terminal" evidence="8">
    <location>
        <begin position="43"/>
        <end position="214"/>
    </location>
</feature>
<evidence type="ECO:0000256" key="6">
    <source>
        <dbReference type="ARBA" id="ARBA00049183"/>
    </source>
</evidence>
<dbReference type="Gene3D" id="3.40.50.2000">
    <property type="entry name" value="Glycogen Phosphorylase B"/>
    <property type="match status" value="1"/>
</dbReference>
<keyword evidence="4 7" id="KW-0808">Transferase</keyword>
<dbReference type="InterPro" id="IPR007507">
    <property type="entry name" value="Glycos_transf_N"/>
</dbReference>
<organism evidence="9 10">
    <name type="scientific">Marinospirillum alkalitolerans</name>
    <dbReference type="NCBI Taxonomy" id="3123374"/>
    <lineage>
        <taxon>Bacteria</taxon>
        <taxon>Pseudomonadati</taxon>
        <taxon>Pseudomonadota</taxon>
        <taxon>Gammaproteobacteria</taxon>
        <taxon>Oceanospirillales</taxon>
        <taxon>Oceanospirillaceae</taxon>
        <taxon>Marinospirillum</taxon>
    </lineage>
</organism>
<keyword evidence="7" id="KW-0448">Lipopolysaccharide biosynthesis</keyword>
<comment type="catalytic activity">
    <reaction evidence="6 7">
        <text>lipid IVA (E. coli) + CMP-3-deoxy-beta-D-manno-octulosonate = alpha-Kdo-(2-&gt;6)-lipid IVA (E. coli) + CMP + H(+)</text>
        <dbReference type="Rhea" id="RHEA:28066"/>
        <dbReference type="ChEBI" id="CHEBI:15378"/>
        <dbReference type="ChEBI" id="CHEBI:58603"/>
        <dbReference type="ChEBI" id="CHEBI:60364"/>
        <dbReference type="ChEBI" id="CHEBI:60377"/>
        <dbReference type="ChEBI" id="CHEBI:85987"/>
        <dbReference type="EC" id="2.4.99.12"/>
    </reaction>
</comment>
<dbReference type="EMBL" id="JBANFI010000002">
    <property type="protein sequence ID" value="MFK7160327.1"/>
    <property type="molecule type" value="Genomic_DNA"/>
</dbReference>
<dbReference type="GO" id="GO:0043842">
    <property type="term" value="F:Kdo transferase activity"/>
    <property type="evidence" value="ECO:0007669"/>
    <property type="project" value="UniProtKB-EC"/>
</dbReference>
<comment type="subcellular location">
    <subcellularLocation>
        <location evidence="7">Cell membrane</location>
    </subcellularLocation>
</comment>
<dbReference type="InterPro" id="IPR038107">
    <property type="entry name" value="Glycos_transf_N_sf"/>
</dbReference>
<accession>A0ABW8PVK4</accession>
<comment type="similarity">
    <text evidence="7">Belongs to the glycosyltransferase group 1 family.</text>
</comment>
<reference evidence="9 10" key="1">
    <citation type="submission" date="2024-02" db="EMBL/GenBank/DDBJ databases">
        <title>Marinospirillum sp. MEB 164 isolated from Lonar lake sediment.</title>
        <authorList>
            <person name="Joshi A."/>
            <person name="Thite S."/>
        </authorList>
    </citation>
    <scope>NUCLEOTIDE SEQUENCE [LARGE SCALE GENOMIC DNA]</scope>
    <source>
        <strain evidence="9 10">MEB164</strain>
    </source>
</reference>
<keyword evidence="7" id="KW-1003">Cell membrane</keyword>
<comment type="pathway">
    <text evidence="1 7">Bacterial outer membrane biogenesis; LPS core biosynthesis.</text>
</comment>
<name>A0ABW8PVK4_9GAMM</name>
<keyword evidence="9" id="KW-0328">Glycosyltransferase</keyword>
<evidence type="ECO:0000256" key="2">
    <source>
        <dbReference type="ARBA" id="ARBA00012621"/>
    </source>
</evidence>
<dbReference type="InterPro" id="IPR039901">
    <property type="entry name" value="Kdotransferase"/>
</dbReference>
<evidence type="ECO:0000313" key="10">
    <source>
        <dbReference type="Proteomes" id="UP001621714"/>
    </source>
</evidence>
<evidence type="ECO:0000256" key="5">
    <source>
        <dbReference type="ARBA" id="ARBA00031445"/>
    </source>
</evidence>